<feature type="region of interest" description="Disordered" evidence="1">
    <location>
        <begin position="598"/>
        <end position="675"/>
    </location>
</feature>
<gene>
    <name evidence="3" type="ORF">ECRASSUSDP1_LOCUS1783</name>
</gene>
<evidence type="ECO:0000313" key="3">
    <source>
        <dbReference type="EMBL" id="CAI2360479.1"/>
    </source>
</evidence>
<feature type="transmembrane region" description="Helical" evidence="2">
    <location>
        <begin position="476"/>
        <end position="501"/>
    </location>
</feature>
<dbReference type="Proteomes" id="UP001295684">
    <property type="component" value="Unassembled WGS sequence"/>
</dbReference>
<keyword evidence="2" id="KW-0812">Transmembrane</keyword>
<keyword evidence="2" id="KW-1133">Transmembrane helix</keyword>
<organism evidence="3 4">
    <name type="scientific">Euplotes crassus</name>
    <dbReference type="NCBI Taxonomy" id="5936"/>
    <lineage>
        <taxon>Eukaryota</taxon>
        <taxon>Sar</taxon>
        <taxon>Alveolata</taxon>
        <taxon>Ciliophora</taxon>
        <taxon>Intramacronucleata</taxon>
        <taxon>Spirotrichea</taxon>
        <taxon>Hypotrichia</taxon>
        <taxon>Euplotida</taxon>
        <taxon>Euplotidae</taxon>
        <taxon>Moneuplotes</taxon>
    </lineage>
</organism>
<comment type="caution">
    <text evidence="3">The sequence shown here is derived from an EMBL/GenBank/DDBJ whole genome shotgun (WGS) entry which is preliminary data.</text>
</comment>
<sequence length="686" mass="78985">MAEREDPLIDISDRQPTQYEEPQRRKCGCGLLERFKKMTLGKQICISVFFFLLIVFAILFVVIIVNLRILMDNTYSKLTEKIDNIYLDNLENLNREIAATLAVHQDISEKTLNKTKRLVEDILQSNKEPVVVDGELAYHVRDYPILWTEVPPLTKAEDIQNSEEKFGDLDITRERMTYITYEGGFNEDVLRKLNTLNSIWTRINSIMIGQDSNINITRSFIMVEKESDTLNNQKMLATFPGQKFDPVISSDDFSGFSWYKEALKDHSSLVKINRGDDPFNGGLKNTSGFVKAFNSNGFQGVVGVMYTSEDINNLLSIFFKDQSESEEDNNSSDITTYISNPSEEFLVNRGIDVFDLPDTIRRIRENKDLQIYQDTVYNTEVIVKEQGYYIKDLFGPDEPFHKRQSLSPRILQEVEGDFEAADVAIEPTRYSMVAFLIPALQSTNIDDYDYLVILLEDQRGVQTFSNDLKIRIENEFWILMFVVVGCSLLLCVLIGLCVLCATKRITSPIQKLTDLTSNIKKVHKIEEIREKVKDHELFKKFKKKNAMNSKNSENQDEIQELISIFYNFFIQDNDEKEENNMLKMSQYEYPTNLYHEATGDISSRSGESFEEEKSSSGVIHRNVRSNNSADPDSHQVSINRNGESDEDDTDDLLHSSDDDDEGDHSQAKMKPPIAINWEHIIKEHIQ</sequence>
<keyword evidence="2" id="KW-0472">Membrane</keyword>
<name>A0AAD1X4J4_EUPCR</name>
<protein>
    <submittedName>
        <fullName evidence="3">Uncharacterized protein</fullName>
    </submittedName>
</protein>
<dbReference type="EMBL" id="CAMPGE010001676">
    <property type="protein sequence ID" value="CAI2360479.1"/>
    <property type="molecule type" value="Genomic_DNA"/>
</dbReference>
<proteinExistence type="predicted"/>
<evidence type="ECO:0000256" key="2">
    <source>
        <dbReference type="SAM" id="Phobius"/>
    </source>
</evidence>
<evidence type="ECO:0000256" key="1">
    <source>
        <dbReference type="SAM" id="MobiDB-lite"/>
    </source>
</evidence>
<feature type="transmembrane region" description="Helical" evidence="2">
    <location>
        <begin position="44"/>
        <end position="67"/>
    </location>
</feature>
<accession>A0AAD1X4J4</accession>
<dbReference type="AlphaFoldDB" id="A0AAD1X4J4"/>
<evidence type="ECO:0000313" key="4">
    <source>
        <dbReference type="Proteomes" id="UP001295684"/>
    </source>
</evidence>
<keyword evidence="4" id="KW-1185">Reference proteome</keyword>
<reference evidence="3" key="1">
    <citation type="submission" date="2023-07" db="EMBL/GenBank/DDBJ databases">
        <authorList>
            <consortium name="AG Swart"/>
            <person name="Singh M."/>
            <person name="Singh A."/>
            <person name="Seah K."/>
            <person name="Emmerich C."/>
        </authorList>
    </citation>
    <scope>NUCLEOTIDE SEQUENCE</scope>
    <source>
        <strain evidence="3">DP1</strain>
    </source>
</reference>
<feature type="compositionally biased region" description="Polar residues" evidence="1">
    <location>
        <begin position="624"/>
        <end position="641"/>
    </location>
</feature>